<dbReference type="Gene3D" id="3.30.160.60">
    <property type="entry name" value="Classic Zinc Finger"/>
    <property type="match status" value="2"/>
</dbReference>
<protein>
    <recommendedName>
        <fullName evidence="11">C2H2-type domain-containing protein</fullName>
    </recommendedName>
</protein>
<keyword evidence="5 9" id="KW-0863">Zinc-finger</keyword>
<feature type="compositionally biased region" description="Low complexity" evidence="10">
    <location>
        <begin position="511"/>
        <end position="531"/>
    </location>
</feature>
<dbReference type="InterPro" id="IPR036236">
    <property type="entry name" value="Znf_C2H2_sf"/>
</dbReference>
<reference evidence="12" key="1">
    <citation type="journal article" date="2022" name="New Phytol.">
        <title>Evolutionary transition to the ectomycorrhizal habit in the genomes of a hyperdiverse lineage of mushroom-forming fungi.</title>
        <authorList>
            <person name="Looney B."/>
            <person name="Miyauchi S."/>
            <person name="Morin E."/>
            <person name="Drula E."/>
            <person name="Courty P.E."/>
            <person name="Kohler A."/>
            <person name="Kuo A."/>
            <person name="LaButti K."/>
            <person name="Pangilinan J."/>
            <person name="Lipzen A."/>
            <person name="Riley R."/>
            <person name="Andreopoulos W."/>
            <person name="He G."/>
            <person name="Johnson J."/>
            <person name="Nolan M."/>
            <person name="Tritt A."/>
            <person name="Barry K.W."/>
            <person name="Grigoriev I.V."/>
            <person name="Nagy L.G."/>
            <person name="Hibbett D."/>
            <person name="Henrissat B."/>
            <person name="Matheny P.B."/>
            <person name="Labbe J."/>
            <person name="Martin F.M."/>
        </authorList>
    </citation>
    <scope>NUCLEOTIDE SEQUENCE</scope>
    <source>
        <strain evidence="12">BPL690</strain>
    </source>
</reference>
<evidence type="ECO:0000256" key="3">
    <source>
        <dbReference type="ARBA" id="ARBA00022723"/>
    </source>
</evidence>
<evidence type="ECO:0000256" key="1">
    <source>
        <dbReference type="ARBA" id="ARBA00004123"/>
    </source>
</evidence>
<accession>A0AAD4MHM2</accession>
<dbReference type="SUPFAM" id="SSF57667">
    <property type="entry name" value="beta-beta-alpha zinc fingers"/>
    <property type="match status" value="2"/>
</dbReference>
<dbReference type="GO" id="GO:0045944">
    <property type="term" value="P:positive regulation of transcription by RNA polymerase II"/>
    <property type="evidence" value="ECO:0007669"/>
    <property type="project" value="TreeGrafter"/>
</dbReference>
<dbReference type="FunFam" id="3.30.160.60:FF:000072">
    <property type="entry name" value="zinc finger protein 143 isoform X1"/>
    <property type="match status" value="1"/>
</dbReference>
<dbReference type="Proteomes" id="UP001203297">
    <property type="component" value="Unassembled WGS sequence"/>
</dbReference>
<evidence type="ECO:0000256" key="2">
    <source>
        <dbReference type="ARBA" id="ARBA00022491"/>
    </source>
</evidence>
<proteinExistence type="inferred from homology"/>
<evidence type="ECO:0000256" key="7">
    <source>
        <dbReference type="ARBA" id="ARBA00023242"/>
    </source>
</evidence>
<feature type="domain" description="C2H2-type" evidence="11">
    <location>
        <begin position="34"/>
        <end position="64"/>
    </location>
</feature>
<feature type="compositionally biased region" description="Low complexity" evidence="10">
    <location>
        <begin position="445"/>
        <end position="462"/>
    </location>
</feature>
<dbReference type="SMART" id="SM00355">
    <property type="entry name" value="ZnF_C2H2"/>
    <property type="match status" value="3"/>
</dbReference>
<evidence type="ECO:0000256" key="9">
    <source>
        <dbReference type="PROSITE-ProRule" id="PRU00042"/>
    </source>
</evidence>
<dbReference type="GO" id="GO:0005634">
    <property type="term" value="C:nucleus"/>
    <property type="evidence" value="ECO:0007669"/>
    <property type="project" value="UniProtKB-SubCell"/>
</dbReference>
<dbReference type="GO" id="GO:0000978">
    <property type="term" value="F:RNA polymerase II cis-regulatory region sequence-specific DNA binding"/>
    <property type="evidence" value="ECO:0007669"/>
    <property type="project" value="UniProtKB-ARBA"/>
</dbReference>
<dbReference type="InterPro" id="IPR050806">
    <property type="entry name" value="pacC/RIM101"/>
</dbReference>
<dbReference type="AlphaFoldDB" id="A0AAD4MHM2"/>
<keyword evidence="6" id="KW-0862">Zinc</keyword>
<name>A0AAD4MHM2_9AGAM</name>
<comment type="similarity">
    <text evidence="8">Belongs to the pacC/RIM101 family.</text>
</comment>
<keyword evidence="2" id="KW-0678">Repressor</keyword>
<dbReference type="PROSITE" id="PS50157">
    <property type="entry name" value="ZINC_FINGER_C2H2_2"/>
    <property type="match status" value="3"/>
</dbReference>
<comment type="subcellular location">
    <subcellularLocation>
        <location evidence="1">Nucleus</location>
    </subcellularLocation>
</comment>
<dbReference type="Pfam" id="PF00096">
    <property type="entry name" value="zf-C2H2"/>
    <property type="match status" value="1"/>
</dbReference>
<evidence type="ECO:0000313" key="13">
    <source>
        <dbReference type="Proteomes" id="UP001203297"/>
    </source>
</evidence>
<dbReference type="PANTHER" id="PTHR47257">
    <property type="entry name" value="PH-RESPONSE TRANSCRIPTION FACTOR PACC/RIM101"/>
    <property type="match status" value="1"/>
</dbReference>
<sequence length="666" mass="72485">MSPPTPPYADNSASASPSPRTLHDTLPPSDNSSHRCQWVDCTRLFPDPETLYNHLCNDHIGRKSTNNLCLTCKWKDCVTTCTKRDHITSHLRVHTPLKPHVCEICKKTFKRPQDLKKHEKIHTEEHHAQHKHSKAVTVPDSVYARNRRELVDDNSRFSSRSKLQSGHFTDASHFVALPTPSPEVMHQQTQLPSWETLRSDGSSVPSTGIKRSHDYTVAVEDFFQDVKKRRVIPSMTLVCAFISFWVTTCDSYLADMADRLTSLAYANVTSPDSNVTFNPRSVSLDIRSPEELAAVNQFLLTLGRDVTSVHEPRTNSNGQSYSHYFDYDQLSQLGLTGMPGIPASNATGNSPNTYSSAGGQYPSQASFYASNGGARAGQQLVSSISYGGSMYHSMHDVTNPGLSPTASVERRISSGSGSMPLPPPYPSVGYQQPSPIGHMHPTPPLDSSSPHSSVSSPSNSTPPHVPHTDAPIIYERIPRRVAPPAVLAPVGYTSKAMRTIIPLKSIPARMPSPVDSERSSSPTSPTGSSSPTLPPKITACASIIPTPHLRQRRPEATALHQHYPKLSPPSSPAHEHTTPILPSLREVAASAGTPATTSGLEERLSRRLDGLKLGGKGNDDRAGHAALIRDLLVTINERYCAQYASVPVRSSLASIVHDVEMPAAQG</sequence>
<evidence type="ECO:0000313" key="12">
    <source>
        <dbReference type="EMBL" id="KAI0308314.1"/>
    </source>
</evidence>
<dbReference type="PANTHER" id="PTHR47257:SF1">
    <property type="entry name" value="PH-RESPONSE TRANSCRIPTION FACTOR PACC_RIM101"/>
    <property type="match status" value="1"/>
</dbReference>
<feature type="region of interest" description="Disordered" evidence="10">
    <location>
        <begin position="507"/>
        <end position="538"/>
    </location>
</feature>
<evidence type="ECO:0000256" key="10">
    <source>
        <dbReference type="SAM" id="MobiDB-lite"/>
    </source>
</evidence>
<comment type="caution">
    <text evidence="12">The sequence shown here is derived from an EMBL/GenBank/DDBJ whole genome shotgun (WGS) entry which is preliminary data.</text>
</comment>
<feature type="region of interest" description="Disordered" evidence="10">
    <location>
        <begin position="1"/>
        <end position="33"/>
    </location>
</feature>
<dbReference type="GO" id="GO:0000981">
    <property type="term" value="F:DNA-binding transcription factor activity, RNA polymerase II-specific"/>
    <property type="evidence" value="ECO:0007669"/>
    <property type="project" value="UniProtKB-ARBA"/>
</dbReference>
<feature type="domain" description="C2H2-type" evidence="11">
    <location>
        <begin position="70"/>
        <end position="99"/>
    </location>
</feature>
<feature type="region of interest" description="Disordered" evidence="10">
    <location>
        <begin position="397"/>
        <end position="469"/>
    </location>
</feature>
<feature type="domain" description="C2H2-type" evidence="11">
    <location>
        <begin position="100"/>
        <end position="127"/>
    </location>
</feature>
<organism evidence="12 13">
    <name type="scientific">Multifurca ochricompacta</name>
    <dbReference type="NCBI Taxonomy" id="376703"/>
    <lineage>
        <taxon>Eukaryota</taxon>
        <taxon>Fungi</taxon>
        <taxon>Dikarya</taxon>
        <taxon>Basidiomycota</taxon>
        <taxon>Agaricomycotina</taxon>
        <taxon>Agaricomycetes</taxon>
        <taxon>Russulales</taxon>
        <taxon>Russulaceae</taxon>
        <taxon>Multifurca</taxon>
    </lineage>
</organism>
<dbReference type="GO" id="GO:0008270">
    <property type="term" value="F:zinc ion binding"/>
    <property type="evidence" value="ECO:0007669"/>
    <property type="project" value="UniProtKB-KW"/>
</dbReference>
<evidence type="ECO:0000256" key="8">
    <source>
        <dbReference type="ARBA" id="ARBA00038089"/>
    </source>
</evidence>
<keyword evidence="13" id="KW-1185">Reference proteome</keyword>
<evidence type="ECO:0000259" key="11">
    <source>
        <dbReference type="PROSITE" id="PS50157"/>
    </source>
</evidence>
<keyword evidence="4" id="KW-0677">Repeat</keyword>
<keyword evidence="7" id="KW-0539">Nucleus</keyword>
<dbReference type="PROSITE" id="PS00028">
    <property type="entry name" value="ZINC_FINGER_C2H2_1"/>
    <property type="match status" value="3"/>
</dbReference>
<keyword evidence="3" id="KW-0479">Metal-binding</keyword>
<dbReference type="InterPro" id="IPR013087">
    <property type="entry name" value="Znf_C2H2_type"/>
</dbReference>
<dbReference type="EMBL" id="WTXG01000001">
    <property type="protein sequence ID" value="KAI0308314.1"/>
    <property type="molecule type" value="Genomic_DNA"/>
</dbReference>
<evidence type="ECO:0000256" key="6">
    <source>
        <dbReference type="ARBA" id="ARBA00022833"/>
    </source>
</evidence>
<evidence type="ECO:0000256" key="5">
    <source>
        <dbReference type="ARBA" id="ARBA00022771"/>
    </source>
</evidence>
<gene>
    <name evidence="12" type="ORF">B0F90DRAFT_1681840</name>
</gene>
<evidence type="ECO:0000256" key="4">
    <source>
        <dbReference type="ARBA" id="ARBA00022737"/>
    </source>
</evidence>